<name>A0A1X7GEF0_9SPHN</name>
<protein>
    <submittedName>
        <fullName evidence="2">Protein N-acetyltransferase, RimJ/RimL family</fullName>
    </submittedName>
</protein>
<dbReference type="RefSeq" id="WP_172840846.1">
    <property type="nucleotide sequence ID" value="NZ_LT840185.1"/>
</dbReference>
<dbReference type="InterPro" id="IPR051531">
    <property type="entry name" value="N-acetyltransferase"/>
</dbReference>
<dbReference type="AlphaFoldDB" id="A0A1X7GEF0"/>
<dbReference type="PANTHER" id="PTHR43792:SF1">
    <property type="entry name" value="N-ACETYLTRANSFERASE DOMAIN-CONTAINING PROTEIN"/>
    <property type="match status" value="1"/>
</dbReference>
<dbReference type="Pfam" id="PF13302">
    <property type="entry name" value="Acetyltransf_3"/>
    <property type="match status" value="1"/>
</dbReference>
<evidence type="ECO:0000259" key="1">
    <source>
        <dbReference type="PROSITE" id="PS51186"/>
    </source>
</evidence>
<feature type="domain" description="N-acetyltransferase" evidence="1">
    <location>
        <begin position="8"/>
        <end position="170"/>
    </location>
</feature>
<keyword evidence="3" id="KW-1185">Reference proteome</keyword>
<dbReference type="SUPFAM" id="SSF55729">
    <property type="entry name" value="Acyl-CoA N-acyltransferases (Nat)"/>
    <property type="match status" value="1"/>
</dbReference>
<keyword evidence="2" id="KW-0808">Transferase</keyword>
<dbReference type="Gene3D" id="3.40.630.30">
    <property type="match status" value="1"/>
</dbReference>
<organism evidence="2 3">
    <name type="scientific">Allosphingosinicella indica</name>
    <dbReference type="NCBI Taxonomy" id="941907"/>
    <lineage>
        <taxon>Bacteria</taxon>
        <taxon>Pseudomonadati</taxon>
        <taxon>Pseudomonadota</taxon>
        <taxon>Alphaproteobacteria</taxon>
        <taxon>Sphingomonadales</taxon>
        <taxon>Sphingomonadaceae</taxon>
        <taxon>Allosphingosinicella</taxon>
    </lineage>
</organism>
<dbReference type="GO" id="GO:0016747">
    <property type="term" value="F:acyltransferase activity, transferring groups other than amino-acyl groups"/>
    <property type="evidence" value="ECO:0007669"/>
    <property type="project" value="InterPro"/>
</dbReference>
<proteinExistence type="predicted"/>
<dbReference type="EMBL" id="LT840185">
    <property type="protein sequence ID" value="SMF68337.1"/>
    <property type="molecule type" value="Genomic_DNA"/>
</dbReference>
<evidence type="ECO:0000313" key="3">
    <source>
        <dbReference type="Proteomes" id="UP000192934"/>
    </source>
</evidence>
<dbReference type="STRING" id="941907.SAMN06295910_1614"/>
<gene>
    <name evidence="2" type="ORF">SAMN06295910_1614</name>
</gene>
<sequence length="170" mass="19066">MTIETDRLRLRPWQIDDFDRLHALTASEEMHRYLGGAASIEDDYRRLLAAIGGWATFGFDRFTIRERDGGAFVGTCGLFRLNRGLGEGFDDHPEAGWIVASDRWGRGYAGEAMQAAIDWFEATHGKCRTVCMIATENAASAKIAARLGYRLLRTAEHKGDPVNLYARDPR</sequence>
<dbReference type="InterPro" id="IPR016181">
    <property type="entry name" value="Acyl_CoA_acyltransferase"/>
</dbReference>
<dbReference type="PANTHER" id="PTHR43792">
    <property type="entry name" value="GNAT FAMILY, PUTATIVE (AFU_ORTHOLOGUE AFUA_3G00765)-RELATED-RELATED"/>
    <property type="match status" value="1"/>
</dbReference>
<dbReference type="Proteomes" id="UP000192934">
    <property type="component" value="Chromosome I"/>
</dbReference>
<evidence type="ECO:0000313" key="2">
    <source>
        <dbReference type="EMBL" id="SMF68337.1"/>
    </source>
</evidence>
<dbReference type="InterPro" id="IPR000182">
    <property type="entry name" value="GNAT_dom"/>
</dbReference>
<reference evidence="3" key="1">
    <citation type="submission" date="2017-04" db="EMBL/GenBank/DDBJ databases">
        <authorList>
            <person name="Varghese N."/>
            <person name="Submissions S."/>
        </authorList>
    </citation>
    <scope>NUCLEOTIDE SEQUENCE [LARGE SCALE GENOMIC DNA]</scope>
    <source>
        <strain evidence="3">Dd16</strain>
    </source>
</reference>
<dbReference type="PROSITE" id="PS51186">
    <property type="entry name" value="GNAT"/>
    <property type="match status" value="1"/>
</dbReference>
<accession>A0A1X7GEF0</accession>